<dbReference type="AlphaFoldDB" id="A0A9W9DL94"/>
<evidence type="ECO:0000256" key="14">
    <source>
        <dbReference type="ARBA" id="ARBA00045077"/>
    </source>
</evidence>
<comment type="cofactor">
    <cofactor evidence="1">
        <name>Cu(2+)</name>
        <dbReference type="ChEBI" id="CHEBI:29036"/>
    </cofactor>
</comment>
<dbReference type="OrthoDB" id="4849160at2759"/>
<dbReference type="Pfam" id="PF03443">
    <property type="entry name" value="AA9"/>
    <property type="match status" value="1"/>
</dbReference>
<dbReference type="GO" id="GO:0030245">
    <property type="term" value="P:cellulose catabolic process"/>
    <property type="evidence" value="ECO:0007669"/>
    <property type="project" value="UniProtKB-KW"/>
</dbReference>
<evidence type="ECO:0000256" key="5">
    <source>
        <dbReference type="ARBA" id="ARBA00022729"/>
    </source>
</evidence>
<dbReference type="GO" id="GO:0046872">
    <property type="term" value="F:metal ion binding"/>
    <property type="evidence" value="ECO:0007669"/>
    <property type="project" value="UniProtKB-KW"/>
</dbReference>
<dbReference type="InterPro" id="IPR005103">
    <property type="entry name" value="AA9_LPMO"/>
</dbReference>
<feature type="chain" id="PRO_5040754066" description="lytic cellulose monooxygenase (C4-dehydrogenating)" evidence="17">
    <location>
        <begin position="19"/>
        <end position="297"/>
    </location>
</feature>
<evidence type="ECO:0000256" key="7">
    <source>
        <dbReference type="ARBA" id="ARBA00023002"/>
    </source>
</evidence>
<keyword evidence="11" id="KW-0119">Carbohydrate metabolism</keyword>
<evidence type="ECO:0000313" key="20">
    <source>
        <dbReference type="Proteomes" id="UP001150266"/>
    </source>
</evidence>
<keyword evidence="3" id="KW-0964">Secreted</keyword>
<keyword evidence="19" id="KW-0378">Hydrolase</keyword>
<evidence type="ECO:0000256" key="8">
    <source>
        <dbReference type="ARBA" id="ARBA00023008"/>
    </source>
</evidence>
<evidence type="ECO:0000256" key="1">
    <source>
        <dbReference type="ARBA" id="ARBA00001973"/>
    </source>
</evidence>
<feature type="region of interest" description="Disordered" evidence="16">
    <location>
        <begin position="257"/>
        <end position="279"/>
    </location>
</feature>
<dbReference type="CDD" id="cd21175">
    <property type="entry name" value="LPMO_AA9"/>
    <property type="match status" value="1"/>
</dbReference>
<keyword evidence="8" id="KW-0186">Copper</keyword>
<feature type="region of interest" description="Disordered" evidence="16">
    <location>
        <begin position="31"/>
        <end position="54"/>
    </location>
</feature>
<dbReference type="InterPro" id="IPR049892">
    <property type="entry name" value="AA9"/>
</dbReference>
<keyword evidence="4" id="KW-0479">Metal-binding</keyword>
<evidence type="ECO:0000256" key="2">
    <source>
        <dbReference type="ARBA" id="ARBA00004613"/>
    </source>
</evidence>
<dbReference type="PANTHER" id="PTHR33353">
    <property type="entry name" value="PUTATIVE (AFU_ORTHOLOGUE AFUA_1G12560)-RELATED"/>
    <property type="match status" value="1"/>
</dbReference>
<evidence type="ECO:0000259" key="18">
    <source>
        <dbReference type="Pfam" id="PF03443"/>
    </source>
</evidence>
<dbReference type="EC" id="1.14.99.56" evidence="15"/>
<feature type="compositionally biased region" description="Low complexity" evidence="16">
    <location>
        <begin position="257"/>
        <end position="272"/>
    </location>
</feature>
<keyword evidence="9" id="KW-0503">Monooxygenase</keyword>
<comment type="similarity">
    <text evidence="13">Belongs to the polysaccharide monooxygenase AA9 family.</text>
</comment>
<evidence type="ECO:0000256" key="3">
    <source>
        <dbReference type="ARBA" id="ARBA00022525"/>
    </source>
</evidence>
<evidence type="ECO:0000256" key="6">
    <source>
        <dbReference type="ARBA" id="ARBA00023001"/>
    </source>
</evidence>
<comment type="subcellular location">
    <subcellularLocation>
        <location evidence="2">Secreted</location>
    </subcellularLocation>
</comment>
<organism evidence="19 20">
    <name type="scientific">Lentinula aciculospora</name>
    <dbReference type="NCBI Taxonomy" id="153920"/>
    <lineage>
        <taxon>Eukaryota</taxon>
        <taxon>Fungi</taxon>
        <taxon>Dikarya</taxon>
        <taxon>Basidiomycota</taxon>
        <taxon>Agaricomycotina</taxon>
        <taxon>Agaricomycetes</taxon>
        <taxon>Agaricomycetidae</taxon>
        <taxon>Agaricales</taxon>
        <taxon>Marasmiineae</taxon>
        <taxon>Omphalotaceae</taxon>
        <taxon>Lentinula</taxon>
    </lineage>
</organism>
<evidence type="ECO:0000256" key="15">
    <source>
        <dbReference type="ARBA" id="ARBA00047174"/>
    </source>
</evidence>
<keyword evidence="12" id="KW-0624">Polysaccharide degradation</keyword>
<evidence type="ECO:0000256" key="17">
    <source>
        <dbReference type="SAM" id="SignalP"/>
    </source>
</evidence>
<name>A0A9W9DL94_9AGAR</name>
<protein>
    <recommendedName>
        <fullName evidence="15">lytic cellulose monooxygenase (C4-dehydrogenating)</fullName>
        <ecNumber evidence="15">1.14.99.56</ecNumber>
    </recommendedName>
</protein>
<keyword evidence="20" id="KW-1185">Reference proteome</keyword>
<evidence type="ECO:0000256" key="11">
    <source>
        <dbReference type="ARBA" id="ARBA00023277"/>
    </source>
</evidence>
<dbReference type="EMBL" id="JAOTPV010000015">
    <property type="protein sequence ID" value="KAJ4475013.1"/>
    <property type="molecule type" value="Genomic_DNA"/>
</dbReference>
<comment type="caution">
    <text evidence="19">The sequence shown here is derived from an EMBL/GenBank/DDBJ whole genome shotgun (WGS) entry which is preliminary data.</text>
</comment>
<comment type="catalytic activity">
    <reaction evidence="14">
        <text>[(1-&gt;4)-beta-D-glucosyl]n+m + reduced acceptor + O2 = 4-dehydro-beta-D-glucosyl-[(1-&gt;4)-beta-D-glucosyl]n-1 + [(1-&gt;4)-beta-D-glucosyl]m + acceptor + H2O.</text>
        <dbReference type="EC" id="1.14.99.56"/>
    </reaction>
</comment>
<evidence type="ECO:0000313" key="19">
    <source>
        <dbReference type="EMBL" id="KAJ4475013.1"/>
    </source>
</evidence>
<sequence length="297" mass="31296">MITTSLFTLLPLLPLVSAHGWLNSITIESPTSTSSRTYTGNIPNASPTDSPIRQINNVDPVKGTTNEFLSCGQGAEVASQVVEVNAGDSIGFAWVNGDAGPWVHNAGPMQTYMSLCGDNQTCSSFNAASASWFKIQEQGRITAGGDWFMSLMNTGAPANVTIPLNIKPGNYIIRHELIALQIAQVEGGAEFYPACVQVSVIGDGEGAPMEDELVSLPGAYSDTDPGILVDVYSNPDADYVFPGPAVAAFVSENSTASTAANTTSTSSTAPSSCKKRRSVDTIHPRTLSRVMKSLLSQ</sequence>
<keyword evidence="5 17" id="KW-0732">Signal</keyword>
<keyword evidence="6" id="KW-0136">Cellulose degradation</keyword>
<evidence type="ECO:0000256" key="13">
    <source>
        <dbReference type="ARBA" id="ARBA00044502"/>
    </source>
</evidence>
<feature type="domain" description="Auxiliary Activity family 9 catalytic" evidence="18">
    <location>
        <begin position="19"/>
        <end position="236"/>
    </location>
</feature>
<proteinExistence type="inferred from homology"/>
<dbReference type="Gene3D" id="2.70.50.70">
    <property type="match status" value="1"/>
</dbReference>
<accession>A0A9W9DL94</accession>
<dbReference type="PANTHER" id="PTHR33353:SF10">
    <property type="entry name" value="ENDO-BETA-1,4-GLUCANASE D"/>
    <property type="match status" value="1"/>
</dbReference>
<keyword evidence="10" id="KW-1015">Disulfide bond</keyword>
<evidence type="ECO:0000256" key="10">
    <source>
        <dbReference type="ARBA" id="ARBA00023157"/>
    </source>
</evidence>
<evidence type="ECO:0000256" key="12">
    <source>
        <dbReference type="ARBA" id="ARBA00023326"/>
    </source>
</evidence>
<feature type="signal peptide" evidence="17">
    <location>
        <begin position="1"/>
        <end position="18"/>
    </location>
</feature>
<reference evidence="19" key="1">
    <citation type="submission" date="2022-08" db="EMBL/GenBank/DDBJ databases">
        <title>A Global Phylogenomic Analysis of the Shiitake Genus Lentinula.</title>
        <authorList>
            <consortium name="DOE Joint Genome Institute"/>
            <person name="Sierra-Patev S."/>
            <person name="Min B."/>
            <person name="Naranjo-Ortiz M."/>
            <person name="Looney B."/>
            <person name="Konkel Z."/>
            <person name="Slot J.C."/>
            <person name="Sakamoto Y."/>
            <person name="Steenwyk J.L."/>
            <person name="Rokas A."/>
            <person name="Carro J."/>
            <person name="Camarero S."/>
            <person name="Ferreira P."/>
            <person name="Molpeceres G."/>
            <person name="Ruiz-Duenas F.J."/>
            <person name="Serrano A."/>
            <person name="Henrissat B."/>
            <person name="Drula E."/>
            <person name="Hughes K.W."/>
            <person name="Mata J.L."/>
            <person name="Ishikawa N.K."/>
            <person name="Vargas-Isla R."/>
            <person name="Ushijima S."/>
            <person name="Smith C.A."/>
            <person name="Ahrendt S."/>
            <person name="Andreopoulos W."/>
            <person name="He G."/>
            <person name="Labutti K."/>
            <person name="Lipzen A."/>
            <person name="Ng V."/>
            <person name="Riley R."/>
            <person name="Sandor L."/>
            <person name="Barry K."/>
            <person name="Martinez A.T."/>
            <person name="Xiao Y."/>
            <person name="Gibbons J.G."/>
            <person name="Terashima K."/>
            <person name="Grigoriev I.V."/>
            <person name="Hibbett D.S."/>
        </authorList>
    </citation>
    <scope>NUCLEOTIDE SEQUENCE</scope>
    <source>
        <strain evidence="19">JLM2183</strain>
    </source>
</reference>
<evidence type="ECO:0000256" key="16">
    <source>
        <dbReference type="SAM" id="MobiDB-lite"/>
    </source>
</evidence>
<evidence type="ECO:0000256" key="9">
    <source>
        <dbReference type="ARBA" id="ARBA00023033"/>
    </source>
</evidence>
<dbReference type="Proteomes" id="UP001150266">
    <property type="component" value="Unassembled WGS sequence"/>
</dbReference>
<dbReference type="GO" id="GO:0004497">
    <property type="term" value="F:monooxygenase activity"/>
    <property type="evidence" value="ECO:0007669"/>
    <property type="project" value="UniProtKB-KW"/>
</dbReference>
<evidence type="ECO:0000256" key="4">
    <source>
        <dbReference type="ARBA" id="ARBA00022723"/>
    </source>
</evidence>
<dbReference type="GO" id="GO:0016787">
    <property type="term" value="F:hydrolase activity"/>
    <property type="evidence" value="ECO:0007669"/>
    <property type="project" value="UniProtKB-KW"/>
</dbReference>
<gene>
    <name evidence="19" type="ORF">J3R30DRAFT_3505887</name>
</gene>
<feature type="compositionally biased region" description="Polar residues" evidence="16">
    <location>
        <begin position="38"/>
        <end position="54"/>
    </location>
</feature>
<dbReference type="GO" id="GO:0005576">
    <property type="term" value="C:extracellular region"/>
    <property type="evidence" value="ECO:0007669"/>
    <property type="project" value="UniProtKB-SubCell"/>
</dbReference>
<keyword evidence="7" id="KW-0560">Oxidoreductase</keyword>